<organism evidence="1 2">
    <name type="scientific">Peronosclerospora sorghi</name>
    <dbReference type="NCBI Taxonomy" id="230839"/>
    <lineage>
        <taxon>Eukaryota</taxon>
        <taxon>Sar</taxon>
        <taxon>Stramenopiles</taxon>
        <taxon>Oomycota</taxon>
        <taxon>Peronosporomycetes</taxon>
        <taxon>Peronosporales</taxon>
        <taxon>Peronosporaceae</taxon>
        <taxon>Peronosclerospora</taxon>
    </lineage>
</organism>
<sequence>MLRFVYFSVTVLSIGMTRSLQFRIPIEAPIGPKSSQVDVCLKKRGHGVHVVESSTRLVDIPYGDYFSVEDRWTVVPHTSDPDSCTLFIELKVVFGKSTFWKKAIEARAVSDNRAKWEKWVTLAKKFLCSKNRNDGVNHPAGGQSKSMTSLENPVPHEIVRKDRGSVISRQSRSKPSHRQGNSSATFKSSGRAGTTIMKVFPWILAFILLLVIFRLQITLSRIERSLSENNELIVKIEKQHAGPKRGACLAESIEQT</sequence>
<gene>
    <name evidence="1" type="ORF">PsorP6_003412</name>
</gene>
<proteinExistence type="predicted"/>
<name>A0ACC0VQI8_9STRA</name>
<dbReference type="EMBL" id="CM047587">
    <property type="protein sequence ID" value="KAI9908739.1"/>
    <property type="molecule type" value="Genomic_DNA"/>
</dbReference>
<evidence type="ECO:0000313" key="1">
    <source>
        <dbReference type="EMBL" id="KAI9908739.1"/>
    </source>
</evidence>
<dbReference type="Proteomes" id="UP001163321">
    <property type="component" value="Chromosome 8"/>
</dbReference>
<accession>A0ACC0VQI8</accession>
<keyword evidence="2" id="KW-1185">Reference proteome</keyword>
<evidence type="ECO:0000313" key="2">
    <source>
        <dbReference type="Proteomes" id="UP001163321"/>
    </source>
</evidence>
<protein>
    <submittedName>
        <fullName evidence="1">Uncharacterized protein</fullName>
    </submittedName>
</protein>
<comment type="caution">
    <text evidence="1">The sequence shown here is derived from an EMBL/GenBank/DDBJ whole genome shotgun (WGS) entry which is preliminary data.</text>
</comment>
<reference evidence="1 2" key="1">
    <citation type="journal article" date="2022" name="bioRxiv">
        <title>The genome of the oomycete Peronosclerospora sorghi, a cosmopolitan pathogen of maize and sorghum, is inflated with dispersed pseudogenes.</title>
        <authorList>
            <person name="Fletcher K."/>
            <person name="Martin F."/>
            <person name="Isakeit T."/>
            <person name="Cavanaugh K."/>
            <person name="Magill C."/>
            <person name="Michelmore R."/>
        </authorList>
    </citation>
    <scope>NUCLEOTIDE SEQUENCE [LARGE SCALE GENOMIC DNA]</scope>
    <source>
        <strain evidence="1">P6</strain>
    </source>
</reference>